<dbReference type="AlphaFoldDB" id="A0AB38A4V6"/>
<comment type="caution">
    <text evidence="1">The sequence shown here is derived from an EMBL/GenBank/DDBJ whole genome shotgun (WGS) entry which is preliminary data.</text>
</comment>
<evidence type="ECO:0000313" key="2">
    <source>
        <dbReference type="Proteomes" id="UP000183687"/>
    </source>
</evidence>
<dbReference type="EMBL" id="FNSH01000001">
    <property type="protein sequence ID" value="SEB44059.1"/>
    <property type="molecule type" value="Genomic_DNA"/>
</dbReference>
<name>A0AB38A4V6_9ACTN</name>
<sequence>MDTHEQRKEVAEKLRQEASRHEILFLRFFSTVLIDAIELNYKKPSSFNDVLICLAELIDPTCEDLYSDDKTHAWQFKCSSCGSTLDCMDDNGESTIQLDGVAQGVSYCPHCGARVVEE</sequence>
<proteinExistence type="predicted"/>
<dbReference type="Proteomes" id="UP000183687">
    <property type="component" value="Unassembled WGS sequence"/>
</dbReference>
<accession>A0AB38A4V6</accession>
<protein>
    <submittedName>
        <fullName evidence="1">Uncharacterized protein</fullName>
    </submittedName>
</protein>
<gene>
    <name evidence="1" type="ORF">SAMN04489746_0230</name>
</gene>
<evidence type="ECO:0000313" key="1">
    <source>
        <dbReference type="EMBL" id="SEB44059.1"/>
    </source>
</evidence>
<dbReference type="RefSeq" id="WP_057001966.1">
    <property type="nucleotide sequence ID" value="NZ_CALJSN010000005.1"/>
</dbReference>
<organism evidence="1 2">
    <name type="scientific">Atopobium minutum</name>
    <dbReference type="NCBI Taxonomy" id="1381"/>
    <lineage>
        <taxon>Bacteria</taxon>
        <taxon>Bacillati</taxon>
        <taxon>Actinomycetota</taxon>
        <taxon>Coriobacteriia</taxon>
        <taxon>Coriobacteriales</taxon>
        <taxon>Atopobiaceae</taxon>
        <taxon>Atopobium</taxon>
    </lineage>
</organism>
<reference evidence="1 2" key="1">
    <citation type="submission" date="2016-10" db="EMBL/GenBank/DDBJ databases">
        <authorList>
            <person name="Varghese N."/>
            <person name="Submissions S."/>
        </authorList>
    </citation>
    <scope>NUCLEOTIDE SEQUENCE [LARGE SCALE GENOMIC DNA]</scope>
    <source>
        <strain evidence="1 2">DSM 20586</strain>
    </source>
</reference>